<gene>
    <name evidence="1" type="ORF">DS421_19g663790</name>
</gene>
<name>A0A6B9VAY9_ARAHY</name>
<dbReference type="GO" id="GO:0008168">
    <property type="term" value="F:methyltransferase activity"/>
    <property type="evidence" value="ECO:0007669"/>
    <property type="project" value="UniProtKB-KW"/>
</dbReference>
<organism evidence="1 2">
    <name type="scientific">Arachis hypogaea</name>
    <name type="common">Peanut</name>
    <dbReference type="NCBI Taxonomy" id="3818"/>
    <lineage>
        <taxon>Eukaryota</taxon>
        <taxon>Viridiplantae</taxon>
        <taxon>Streptophyta</taxon>
        <taxon>Embryophyta</taxon>
        <taxon>Tracheophyta</taxon>
        <taxon>Spermatophyta</taxon>
        <taxon>Magnoliopsida</taxon>
        <taxon>eudicotyledons</taxon>
        <taxon>Gunneridae</taxon>
        <taxon>Pentapetalae</taxon>
        <taxon>rosids</taxon>
        <taxon>fabids</taxon>
        <taxon>Fabales</taxon>
        <taxon>Fabaceae</taxon>
        <taxon>Papilionoideae</taxon>
        <taxon>50 kb inversion clade</taxon>
        <taxon>dalbergioids sensu lato</taxon>
        <taxon>Dalbergieae</taxon>
        <taxon>Pterocarpus clade</taxon>
        <taxon>Arachis</taxon>
    </lineage>
</organism>
<dbReference type="AlphaFoldDB" id="A0A6B9VAY9"/>
<dbReference type="Proteomes" id="UP000464620">
    <property type="component" value="Chromosome B09"/>
</dbReference>
<dbReference type="EMBL" id="CP031001">
    <property type="protein sequence ID" value="QHN78720.1"/>
    <property type="molecule type" value="Genomic_DNA"/>
</dbReference>
<keyword evidence="1" id="KW-0489">Methyltransferase</keyword>
<protein>
    <submittedName>
        <fullName evidence="1">Histone-lysine N-methyltransferase</fullName>
    </submittedName>
</protein>
<evidence type="ECO:0000313" key="1">
    <source>
        <dbReference type="EMBL" id="QHN78720.1"/>
    </source>
</evidence>
<keyword evidence="1" id="KW-0808">Transferase</keyword>
<reference evidence="1 2" key="1">
    <citation type="submission" date="2020-01" db="EMBL/GenBank/DDBJ databases">
        <title>Genome sequence of Arachis hypogaea, cultivar Shitouqi.</title>
        <authorList>
            <person name="Zhuang W."/>
            <person name="Chen H."/>
            <person name="Varshney R."/>
            <person name="Wang D."/>
            <person name="Ming R."/>
        </authorList>
    </citation>
    <scope>NUCLEOTIDE SEQUENCE [LARGE SCALE GENOMIC DNA]</scope>
    <source>
        <tissue evidence="1">Young leaf</tissue>
    </source>
</reference>
<dbReference type="GO" id="GO:0032259">
    <property type="term" value="P:methylation"/>
    <property type="evidence" value="ECO:0007669"/>
    <property type="project" value="UniProtKB-KW"/>
</dbReference>
<accession>A0A6B9VAY9</accession>
<sequence>MLLGIPRMGIPKIFLKVKSLFWKKILKQLLTPLTIFFADAVLFSIAGYMDVPRILSSPLRSNLWNPLDTENEPCGLNCFKSVLKSGRFFNATSSAQVDVEEKCSGGSLSRKKSFAKRRIKCSQSESALESS</sequence>
<evidence type="ECO:0000313" key="2">
    <source>
        <dbReference type="Proteomes" id="UP000464620"/>
    </source>
</evidence>
<proteinExistence type="predicted"/>